<dbReference type="Proteomes" id="UP000199440">
    <property type="component" value="Unassembled WGS sequence"/>
</dbReference>
<dbReference type="PANTHER" id="PTHR43751">
    <property type="entry name" value="SULFATASE"/>
    <property type="match status" value="1"/>
</dbReference>
<dbReference type="PROSITE" id="PS51257">
    <property type="entry name" value="PROKAR_LIPOPROTEIN"/>
    <property type="match status" value="1"/>
</dbReference>
<dbReference type="STRING" id="192904.SAMN04488514_111140"/>
<dbReference type="InterPro" id="IPR052701">
    <property type="entry name" value="GAG_Ulvan_Degrading_Sulfatases"/>
</dbReference>
<protein>
    <submittedName>
        <fullName evidence="4">Arylsulfatase A</fullName>
    </submittedName>
</protein>
<dbReference type="CDD" id="cd16027">
    <property type="entry name" value="SGSH"/>
    <property type="match status" value="1"/>
</dbReference>
<keyword evidence="2" id="KW-0378">Hydrolase</keyword>
<evidence type="ECO:0000313" key="5">
    <source>
        <dbReference type="Proteomes" id="UP000199440"/>
    </source>
</evidence>
<dbReference type="EMBL" id="FNGV01000011">
    <property type="protein sequence ID" value="SDM62437.1"/>
    <property type="molecule type" value="Genomic_DNA"/>
</dbReference>
<gene>
    <name evidence="4" type="ORF">SAMN04488514_111140</name>
</gene>
<evidence type="ECO:0000259" key="3">
    <source>
        <dbReference type="Pfam" id="PF00884"/>
    </source>
</evidence>
<organism evidence="4 5">
    <name type="scientific">Kriegella aquimaris</name>
    <dbReference type="NCBI Taxonomy" id="192904"/>
    <lineage>
        <taxon>Bacteria</taxon>
        <taxon>Pseudomonadati</taxon>
        <taxon>Bacteroidota</taxon>
        <taxon>Flavobacteriia</taxon>
        <taxon>Flavobacteriales</taxon>
        <taxon>Flavobacteriaceae</taxon>
        <taxon>Kriegella</taxon>
    </lineage>
</organism>
<evidence type="ECO:0000313" key="4">
    <source>
        <dbReference type="EMBL" id="SDM62437.1"/>
    </source>
</evidence>
<evidence type="ECO:0000256" key="1">
    <source>
        <dbReference type="ARBA" id="ARBA00008779"/>
    </source>
</evidence>
<dbReference type="InterPro" id="IPR024607">
    <property type="entry name" value="Sulfatase_CS"/>
</dbReference>
<accession>A0A1G9URK6</accession>
<dbReference type="Pfam" id="PF00884">
    <property type="entry name" value="Sulfatase"/>
    <property type="match status" value="1"/>
</dbReference>
<dbReference type="PROSITE" id="PS00523">
    <property type="entry name" value="SULFATASE_1"/>
    <property type="match status" value="1"/>
</dbReference>
<reference evidence="4 5" key="1">
    <citation type="submission" date="2016-10" db="EMBL/GenBank/DDBJ databases">
        <authorList>
            <person name="de Groot N.N."/>
        </authorList>
    </citation>
    <scope>NUCLEOTIDE SEQUENCE [LARGE SCALE GENOMIC DNA]</scope>
    <source>
        <strain evidence="4 5">DSM 19886</strain>
    </source>
</reference>
<evidence type="ECO:0000256" key="2">
    <source>
        <dbReference type="ARBA" id="ARBA00022801"/>
    </source>
</evidence>
<dbReference type="GO" id="GO:0016787">
    <property type="term" value="F:hydrolase activity"/>
    <property type="evidence" value="ECO:0007669"/>
    <property type="project" value="UniProtKB-KW"/>
</dbReference>
<dbReference type="PANTHER" id="PTHR43751:SF1">
    <property type="entry name" value="SULFATASE ATSG-RELATED"/>
    <property type="match status" value="1"/>
</dbReference>
<dbReference type="InterPro" id="IPR017850">
    <property type="entry name" value="Alkaline_phosphatase_core_sf"/>
</dbReference>
<proteinExistence type="inferred from homology"/>
<comment type="similarity">
    <text evidence="1">Belongs to the sulfatase family.</text>
</comment>
<dbReference type="RefSeq" id="WP_245731544.1">
    <property type="nucleotide sequence ID" value="NZ_FNGV01000011.1"/>
</dbReference>
<dbReference type="Gene3D" id="3.40.720.10">
    <property type="entry name" value="Alkaline Phosphatase, subunit A"/>
    <property type="match status" value="1"/>
</dbReference>
<dbReference type="SUPFAM" id="SSF53649">
    <property type="entry name" value="Alkaline phosphatase-like"/>
    <property type="match status" value="1"/>
</dbReference>
<keyword evidence="5" id="KW-1185">Reference proteome</keyword>
<name>A0A1G9URK6_9FLAO</name>
<feature type="domain" description="Sulfatase N-terminal" evidence="3">
    <location>
        <begin position="33"/>
        <end position="314"/>
    </location>
</feature>
<dbReference type="AlphaFoldDB" id="A0A1G9URK6"/>
<dbReference type="InterPro" id="IPR000917">
    <property type="entry name" value="Sulfatase_N"/>
</dbReference>
<sequence length="541" mass="61950">MKQMTFLIIAASLMLSCAEKKEIQITKSTENLPNIVWLVAEDQSPDFFPMYGDSTIALPNLEALAADGVVFTNAYAPIPVCAPTRSGIITGMYPTTLGTHNMRTYSPGDPGNQMQIGIPSYSPIVPKGTVMFPQLLRKRGYYTSNNSKEDYNFKRLESAWDESSKKAHWRNRPKDVPFFSVFNFEVCHESGIWKHGNSELFVNPDSVPVPPYFPDNDIIRHDLAVNYSNLKRMDDQAGEIIAQLKEDGLYDNTIIFFYGDHGGPLPRHKRALYETGTKVPLIIKFDGNERAGERNDNFVNFIDFAPTLLSWAGVKPPEIMQGKALYGEFRDSSKSKYIFTTSDRFDGVYDRLRAVRSQRYKYIKNFNTNISNALPVVYREQMPMMRKMKAMWKNGELDSVQSLWFRTPKPEEELYDLQNDPYELENLADSAELKDTLKHLRGVLKDWIFDTHDLGIYPEKDLLAKWLPNGKQPKLTPLEMEKKVSGVALYSHRPDATILYKQPQDSIWQFYTQPLPGDTSFVAKAERIGFEDSNLLEYKVN</sequence>